<feature type="binding site" evidence="4">
    <location>
        <position position="125"/>
    </location>
    <ligand>
        <name>Zn(2+)</name>
        <dbReference type="ChEBI" id="CHEBI:29105"/>
    </ligand>
</feature>
<dbReference type="EMBL" id="CP031226">
    <property type="protein sequence ID" value="AXH60049.1"/>
    <property type="molecule type" value="Genomic_DNA"/>
</dbReference>
<dbReference type="InterPro" id="IPR026590">
    <property type="entry name" value="Ssirtuin_cat_dom"/>
</dbReference>
<name>A0AAD0PWH8_PSEAV</name>
<feature type="active site" description="Proton acceptor" evidence="4">
    <location>
        <position position="114"/>
    </location>
</feature>
<dbReference type="Pfam" id="PF02146">
    <property type="entry name" value="SIR2"/>
    <property type="match status" value="1"/>
</dbReference>
<evidence type="ECO:0000313" key="6">
    <source>
        <dbReference type="EMBL" id="AXH60049.1"/>
    </source>
</evidence>
<dbReference type="PANTHER" id="PTHR11085">
    <property type="entry name" value="NAD-DEPENDENT PROTEIN DEACYLASE SIRTUIN-5, MITOCHONDRIAL-RELATED"/>
    <property type="match status" value="1"/>
</dbReference>
<sequence length="267" mass="29281">MIVNILAITGAGLSVGSGLPTYRGAQGRYTALEAEYGLPVEKIVSVDTLRNRPELLWKYWLAMHANYAQATPSIGHYALKRLSEAAGEYMEVTQNVDGLSLKAGVDRKNVIELHGSALRYVCQKCGYVHQLGLSPEMAIPPRCYRCRDPENALIRPDVVMFGENVNEDNLFRAIDYAAKTDLVIITGTTLGFYYLIAILATAVEAGAKVIYIDPEADREHPMFYAAADHEKVIKATTAIRSTADEALCRLVPALIEGDRATLAEFGL</sequence>
<dbReference type="PROSITE" id="PS50305">
    <property type="entry name" value="SIRTUIN"/>
    <property type="match status" value="1"/>
</dbReference>
<dbReference type="InterPro" id="IPR026591">
    <property type="entry name" value="Sirtuin_cat_small_dom_sf"/>
</dbReference>
<dbReference type="Proteomes" id="UP000006426">
    <property type="component" value="Plasmid pmppla107"/>
</dbReference>
<keyword evidence="4" id="KW-0862">Zinc</keyword>
<evidence type="ECO:0000256" key="2">
    <source>
        <dbReference type="ARBA" id="ARBA00022679"/>
    </source>
</evidence>
<keyword evidence="6" id="KW-0614">Plasmid</keyword>
<feature type="binding site" evidence="4">
    <location>
        <position position="143"/>
    </location>
    <ligand>
        <name>Zn(2+)</name>
        <dbReference type="ChEBI" id="CHEBI:29105"/>
    </ligand>
</feature>
<evidence type="ECO:0000313" key="7">
    <source>
        <dbReference type="Proteomes" id="UP000006426"/>
    </source>
</evidence>
<evidence type="ECO:0000259" key="5">
    <source>
        <dbReference type="PROSITE" id="PS50305"/>
    </source>
</evidence>
<keyword evidence="4" id="KW-0479">Metal-binding</keyword>
<evidence type="ECO:0000256" key="1">
    <source>
        <dbReference type="ARBA" id="ARBA00012928"/>
    </source>
</evidence>
<organism evidence="6 7">
    <name type="scientific">Pseudomonas amygdali pv. lachrymans str. M301315</name>
    <dbReference type="NCBI Taxonomy" id="629260"/>
    <lineage>
        <taxon>Bacteria</taxon>
        <taxon>Pseudomonadati</taxon>
        <taxon>Pseudomonadota</taxon>
        <taxon>Gammaproteobacteria</taxon>
        <taxon>Pseudomonadales</taxon>
        <taxon>Pseudomonadaceae</taxon>
        <taxon>Pseudomonas</taxon>
        <taxon>Pseudomonas amygdali</taxon>
    </lineage>
</organism>
<geneLocation type="plasmid" evidence="7">
    <name>pmppla107</name>
</geneLocation>
<dbReference type="InterPro" id="IPR050134">
    <property type="entry name" value="NAD-dep_sirtuin_deacylases"/>
</dbReference>
<reference evidence="6 7" key="1">
    <citation type="journal article" date="2011" name="PLoS Pathog.">
        <title>Dynamic evolution of pathogenicity revealed by sequencing and comparative genomics of 19 Pseudomonas syringae isolates.</title>
        <authorList>
            <person name="Baltrus D.A."/>
            <person name="Nishimura M.T."/>
            <person name="Romanchuk A."/>
            <person name="Chang J.H."/>
            <person name="Mukhtar M.S."/>
            <person name="Cherkis K."/>
            <person name="Roach J."/>
            <person name="Grant S.R."/>
            <person name="Jones C.D."/>
            <person name="Dangl J.L."/>
        </authorList>
    </citation>
    <scope>NUCLEOTIDE SEQUENCE [LARGE SCALE GENOMIC DNA]</scope>
    <source>
        <strain evidence="6 7">M301315</strain>
    </source>
</reference>
<keyword evidence="3" id="KW-0520">NAD</keyword>
<dbReference type="Gene3D" id="3.40.50.1220">
    <property type="entry name" value="TPP-binding domain"/>
    <property type="match status" value="1"/>
</dbReference>
<dbReference type="GO" id="GO:0046872">
    <property type="term" value="F:metal ion binding"/>
    <property type="evidence" value="ECO:0007669"/>
    <property type="project" value="UniProtKB-KW"/>
</dbReference>
<dbReference type="InterPro" id="IPR003000">
    <property type="entry name" value="Sirtuin"/>
</dbReference>
<dbReference type="SUPFAM" id="SSF52467">
    <property type="entry name" value="DHS-like NAD/FAD-binding domain"/>
    <property type="match status" value="1"/>
</dbReference>
<accession>A0AAD0PWH8</accession>
<dbReference type="GO" id="GO:0017136">
    <property type="term" value="F:histone deacetylase activity, NAD-dependent"/>
    <property type="evidence" value="ECO:0007669"/>
    <property type="project" value="TreeGrafter"/>
</dbReference>
<dbReference type="InterPro" id="IPR029035">
    <property type="entry name" value="DHS-like_NAD/FAD-binding_dom"/>
</dbReference>
<evidence type="ECO:0000256" key="4">
    <source>
        <dbReference type="PROSITE-ProRule" id="PRU00236"/>
    </source>
</evidence>
<keyword evidence="2" id="KW-0808">Transferase</keyword>
<dbReference type="Gene3D" id="3.30.1600.10">
    <property type="entry name" value="SIR2/SIRT2 'Small Domain"/>
    <property type="match status" value="1"/>
</dbReference>
<protein>
    <recommendedName>
        <fullName evidence="1">protein acetyllysine N-acetyltransferase</fullName>
        <ecNumber evidence="1">2.3.1.286</ecNumber>
    </recommendedName>
</protein>
<proteinExistence type="predicted"/>
<dbReference type="EC" id="2.3.1.286" evidence="1"/>
<feature type="binding site" evidence="4">
    <location>
        <position position="122"/>
    </location>
    <ligand>
        <name>Zn(2+)</name>
        <dbReference type="ChEBI" id="CHEBI:29105"/>
    </ligand>
</feature>
<dbReference type="PANTHER" id="PTHR11085:SF10">
    <property type="entry name" value="NAD-DEPENDENT PROTEIN DEACYLASE SIRTUIN-5, MITOCHONDRIAL-RELATED"/>
    <property type="match status" value="1"/>
</dbReference>
<dbReference type="AlphaFoldDB" id="A0AAD0PWH8"/>
<feature type="domain" description="Deacetylase sirtuin-type" evidence="5">
    <location>
        <begin position="1"/>
        <end position="267"/>
    </location>
</feature>
<dbReference type="GO" id="GO:0070403">
    <property type="term" value="F:NAD+ binding"/>
    <property type="evidence" value="ECO:0007669"/>
    <property type="project" value="InterPro"/>
</dbReference>
<gene>
    <name evidence="6" type="ORF">PLA107_033020</name>
</gene>
<feature type="binding site" evidence="4">
    <location>
        <position position="146"/>
    </location>
    <ligand>
        <name>Zn(2+)</name>
        <dbReference type="ChEBI" id="CHEBI:29105"/>
    </ligand>
</feature>
<evidence type="ECO:0000256" key="3">
    <source>
        <dbReference type="ARBA" id="ARBA00023027"/>
    </source>
</evidence>